<dbReference type="InterPro" id="IPR019518">
    <property type="entry name" value="CtIP_N"/>
</dbReference>
<keyword evidence="18" id="KW-0469">Meiosis</keyword>
<keyword evidence="13" id="KW-0862">Zinc</keyword>
<evidence type="ECO:0000256" key="5">
    <source>
        <dbReference type="ARBA" id="ARBA00022454"/>
    </source>
</evidence>
<dbReference type="PANTHER" id="PTHR15107">
    <property type="entry name" value="RETINOBLASTOMA BINDING PROTEIN 8"/>
    <property type="match status" value="1"/>
</dbReference>
<evidence type="ECO:0000256" key="14">
    <source>
        <dbReference type="ARBA" id="ARBA00023054"/>
    </source>
</evidence>
<dbReference type="GO" id="GO:0003684">
    <property type="term" value="F:damaged DNA binding"/>
    <property type="evidence" value="ECO:0007669"/>
    <property type="project" value="TreeGrafter"/>
</dbReference>
<keyword evidence="14 20" id="KW-0175">Coiled coil</keyword>
<dbReference type="Pfam" id="PF10482">
    <property type="entry name" value="CtIP_N"/>
    <property type="match status" value="2"/>
</dbReference>
<dbReference type="PANTHER" id="PTHR15107:SF4">
    <property type="entry name" value="DNA ENDONUCLEASE RBBP8"/>
    <property type="match status" value="1"/>
</dbReference>
<dbReference type="GO" id="GO:0005694">
    <property type="term" value="C:chromosome"/>
    <property type="evidence" value="ECO:0007669"/>
    <property type="project" value="UniProtKB-SubCell"/>
</dbReference>
<keyword evidence="23" id="KW-1185">Reference proteome</keyword>
<evidence type="ECO:0000256" key="2">
    <source>
        <dbReference type="ARBA" id="ARBA00004286"/>
    </source>
</evidence>
<keyword evidence="16" id="KW-0234">DNA repair</keyword>
<evidence type="ECO:0000256" key="12">
    <source>
        <dbReference type="ARBA" id="ARBA00022801"/>
    </source>
</evidence>
<keyword evidence="8" id="KW-0540">Nuclease</keyword>
<accession>A0A670YE73</accession>
<name>A0A670YE73_PSETE</name>
<dbReference type="GeneTree" id="ENSGT00530000063835"/>
<evidence type="ECO:0000256" key="16">
    <source>
        <dbReference type="ARBA" id="ARBA00023204"/>
    </source>
</evidence>
<evidence type="ECO:0000256" key="3">
    <source>
        <dbReference type="ARBA" id="ARBA00007496"/>
    </source>
</evidence>
<proteinExistence type="inferred from homology"/>
<keyword evidence="6" id="KW-0597">Phosphoprotein</keyword>
<reference evidence="22" key="1">
    <citation type="submission" date="2025-08" db="UniProtKB">
        <authorList>
            <consortium name="Ensembl"/>
        </authorList>
    </citation>
    <scope>IDENTIFICATION</scope>
</reference>
<evidence type="ECO:0000256" key="7">
    <source>
        <dbReference type="ARBA" id="ARBA00022618"/>
    </source>
</evidence>
<evidence type="ECO:0000256" key="18">
    <source>
        <dbReference type="ARBA" id="ARBA00023254"/>
    </source>
</evidence>
<evidence type="ECO:0000313" key="23">
    <source>
        <dbReference type="Proteomes" id="UP000472273"/>
    </source>
</evidence>
<keyword evidence="7" id="KW-0132">Cell division</keyword>
<evidence type="ECO:0000256" key="11">
    <source>
        <dbReference type="ARBA" id="ARBA00022776"/>
    </source>
</evidence>
<dbReference type="GO" id="GO:0051321">
    <property type="term" value="P:meiotic cell cycle"/>
    <property type="evidence" value="ECO:0007669"/>
    <property type="project" value="UniProtKB-KW"/>
</dbReference>
<keyword evidence="12" id="KW-0378">Hydrolase</keyword>
<protein>
    <recommendedName>
        <fullName evidence="4">DNA endonuclease RBBP8</fullName>
    </recommendedName>
</protein>
<evidence type="ECO:0000256" key="4">
    <source>
        <dbReference type="ARBA" id="ARBA00020680"/>
    </source>
</evidence>
<keyword evidence="10" id="KW-0227">DNA damage</keyword>
<dbReference type="InterPro" id="IPR033316">
    <property type="entry name" value="RBBP8-like"/>
</dbReference>
<evidence type="ECO:0000256" key="10">
    <source>
        <dbReference type="ARBA" id="ARBA00022763"/>
    </source>
</evidence>
<evidence type="ECO:0000256" key="20">
    <source>
        <dbReference type="SAM" id="Coils"/>
    </source>
</evidence>
<dbReference type="AlphaFoldDB" id="A0A670YE73"/>
<keyword evidence="15" id="KW-0238">DNA-binding</keyword>
<dbReference type="GO" id="GO:0005634">
    <property type="term" value="C:nucleus"/>
    <property type="evidence" value="ECO:0007669"/>
    <property type="project" value="UniProtKB-SubCell"/>
</dbReference>
<evidence type="ECO:0000256" key="19">
    <source>
        <dbReference type="ARBA" id="ARBA00023306"/>
    </source>
</evidence>
<comment type="similarity">
    <text evidence="3">Belongs to the COM1/SAE2/CtIP family.</text>
</comment>
<dbReference type="GO" id="GO:0051301">
    <property type="term" value="P:cell division"/>
    <property type="evidence" value="ECO:0007669"/>
    <property type="project" value="UniProtKB-KW"/>
</dbReference>
<evidence type="ECO:0000256" key="17">
    <source>
        <dbReference type="ARBA" id="ARBA00023242"/>
    </source>
</evidence>
<sequence>MSASGGNCGSPNSTEPAADCFKELWSKLKECHDKEVKGLLSKISKLKAERCLLRAGLCDRCAVTEEHMKKKQQEFENIRQQNLKFITELINERNNLQDENKKISQKLQKMQEQEKYMEDFIPGSPVQSLSLSMVNRMRRKRENRHIRYTEQKCTDLEKKERIYALPGSGGPSLIHSCLGQLSFGLLQSTLGTSILLDSIQDVGYHFKPFMEWDQVT</sequence>
<keyword evidence="17" id="KW-0539">Nucleus</keyword>
<comment type="subcellular location">
    <subcellularLocation>
        <location evidence="2">Chromosome</location>
    </subcellularLocation>
    <subcellularLocation>
        <location evidence="1">Nucleus</location>
    </subcellularLocation>
</comment>
<evidence type="ECO:0000256" key="1">
    <source>
        <dbReference type="ARBA" id="ARBA00004123"/>
    </source>
</evidence>
<dbReference type="Proteomes" id="UP000472273">
    <property type="component" value="Unplaced"/>
</dbReference>
<dbReference type="GO" id="GO:0010792">
    <property type="term" value="P:DNA double-strand break processing involved in repair via single-strand annealing"/>
    <property type="evidence" value="ECO:0007669"/>
    <property type="project" value="TreeGrafter"/>
</dbReference>
<keyword evidence="19" id="KW-0131">Cell cycle</keyword>
<evidence type="ECO:0000256" key="15">
    <source>
        <dbReference type="ARBA" id="ARBA00023125"/>
    </source>
</evidence>
<feature type="coiled-coil region" evidence="20">
    <location>
        <begin position="29"/>
        <end position="113"/>
    </location>
</feature>
<evidence type="ECO:0000256" key="6">
    <source>
        <dbReference type="ARBA" id="ARBA00022553"/>
    </source>
</evidence>
<feature type="domain" description="DNA endonuclease Ctp1 N-terminal" evidence="21">
    <location>
        <begin position="53"/>
        <end position="108"/>
    </location>
</feature>
<dbReference type="GO" id="GO:0004519">
    <property type="term" value="F:endonuclease activity"/>
    <property type="evidence" value="ECO:0007669"/>
    <property type="project" value="UniProtKB-KW"/>
</dbReference>
<organism evidence="22 23">
    <name type="scientific">Pseudonaja textilis</name>
    <name type="common">Eastern brown snake</name>
    <dbReference type="NCBI Taxonomy" id="8673"/>
    <lineage>
        <taxon>Eukaryota</taxon>
        <taxon>Metazoa</taxon>
        <taxon>Chordata</taxon>
        <taxon>Craniata</taxon>
        <taxon>Vertebrata</taxon>
        <taxon>Euteleostomi</taxon>
        <taxon>Lepidosauria</taxon>
        <taxon>Squamata</taxon>
        <taxon>Bifurcata</taxon>
        <taxon>Unidentata</taxon>
        <taxon>Episquamata</taxon>
        <taxon>Toxicofera</taxon>
        <taxon>Serpentes</taxon>
        <taxon>Colubroidea</taxon>
        <taxon>Elapidae</taxon>
        <taxon>Hydrophiinae</taxon>
        <taxon>Pseudonaja</taxon>
    </lineage>
</organism>
<evidence type="ECO:0000256" key="9">
    <source>
        <dbReference type="ARBA" id="ARBA00022759"/>
    </source>
</evidence>
<dbReference type="GO" id="GO:0016787">
    <property type="term" value="F:hydrolase activity"/>
    <property type="evidence" value="ECO:0007669"/>
    <property type="project" value="UniProtKB-KW"/>
</dbReference>
<keyword evidence="9" id="KW-0255">Endonuclease</keyword>
<evidence type="ECO:0000256" key="13">
    <source>
        <dbReference type="ARBA" id="ARBA00022833"/>
    </source>
</evidence>
<keyword evidence="5" id="KW-0158">Chromosome</keyword>
<keyword evidence="11" id="KW-0498">Mitosis</keyword>
<reference evidence="22" key="2">
    <citation type="submission" date="2025-09" db="UniProtKB">
        <authorList>
            <consortium name="Ensembl"/>
        </authorList>
    </citation>
    <scope>IDENTIFICATION</scope>
</reference>
<evidence type="ECO:0000313" key="22">
    <source>
        <dbReference type="Ensembl" id="ENSPTXP00000007772.1"/>
    </source>
</evidence>
<dbReference type="Ensembl" id="ENSPTXT00000008044.1">
    <property type="protein sequence ID" value="ENSPTXP00000007772.1"/>
    <property type="gene ID" value="ENSPTXG00000005642.1"/>
</dbReference>
<evidence type="ECO:0000256" key="8">
    <source>
        <dbReference type="ARBA" id="ARBA00022722"/>
    </source>
</evidence>
<evidence type="ECO:0000259" key="21">
    <source>
        <dbReference type="Pfam" id="PF10482"/>
    </source>
</evidence>
<feature type="domain" description="DNA endonuclease Ctp1 N-terminal" evidence="21">
    <location>
        <begin position="21"/>
        <end position="52"/>
    </location>
</feature>